<evidence type="ECO:0000313" key="2">
    <source>
        <dbReference type="EMBL" id="KAA8898797.1"/>
    </source>
</evidence>
<feature type="compositionally biased region" description="Polar residues" evidence="1">
    <location>
        <begin position="50"/>
        <end position="59"/>
    </location>
</feature>
<evidence type="ECO:0000313" key="3">
    <source>
        <dbReference type="Proteomes" id="UP000761534"/>
    </source>
</evidence>
<accession>A0A642UNR6</accession>
<evidence type="ECO:0000256" key="1">
    <source>
        <dbReference type="SAM" id="MobiDB-lite"/>
    </source>
</evidence>
<dbReference type="VEuPathDB" id="FungiDB:TRICI_006481"/>
<feature type="region of interest" description="Disordered" evidence="1">
    <location>
        <begin position="1"/>
        <end position="59"/>
    </location>
</feature>
<name>A0A642UNR6_9ASCO</name>
<dbReference type="Proteomes" id="UP000761534">
    <property type="component" value="Unassembled WGS sequence"/>
</dbReference>
<dbReference type="AlphaFoldDB" id="A0A642UNR6"/>
<sequence>MQEGKNDHDDCSKGTMINYAENTQQVPKTDFSDLFTTTPSPNQPDLFPPTNASNSQSDSLFPPIMACQFDSSNDMAIPLQPDFSLSLTEVNTGPSSF</sequence>
<comment type="caution">
    <text evidence="2">The sequence shown here is derived from an EMBL/GenBank/DDBJ whole genome shotgun (WGS) entry which is preliminary data.</text>
</comment>
<proteinExistence type="predicted"/>
<feature type="compositionally biased region" description="Basic and acidic residues" evidence="1">
    <location>
        <begin position="1"/>
        <end position="12"/>
    </location>
</feature>
<gene>
    <name evidence="2" type="ORF">TRICI_006481</name>
</gene>
<dbReference type="EMBL" id="SWFS01000538">
    <property type="protein sequence ID" value="KAA8898797.1"/>
    <property type="molecule type" value="Genomic_DNA"/>
</dbReference>
<keyword evidence="3" id="KW-1185">Reference proteome</keyword>
<reference evidence="2" key="1">
    <citation type="journal article" date="2019" name="G3 (Bethesda)">
        <title>Genome Assemblies of Two Rare Opportunistic Yeast Pathogens: Diutina rugosa (syn. Candida rugosa) and Trichomonascus ciferrii (syn. Candida ciferrii).</title>
        <authorList>
            <person name="Mixao V."/>
            <person name="Saus E."/>
            <person name="Hansen A.P."/>
            <person name="Lass-Florl C."/>
            <person name="Gabaldon T."/>
        </authorList>
    </citation>
    <scope>NUCLEOTIDE SEQUENCE</scope>
    <source>
        <strain evidence="2">CBS 4856</strain>
    </source>
</reference>
<organism evidence="2 3">
    <name type="scientific">Trichomonascus ciferrii</name>
    <dbReference type="NCBI Taxonomy" id="44093"/>
    <lineage>
        <taxon>Eukaryota</taxon>
        <taxon>Fungi</taxon>
        <taxon>Dikarya</taxon>
        <taxon>Ascomycota</taxon>
        <taxon>Saccharomycotina</taxon>
        <taxon>Dipodascomycetes</taxon>
        <taxon>Dipodascales</taxon>
        <taxon>Trichomonascaceae</taxon>
        <taxon>Trichomonascus</taxon>
        <taxon>Trichomonascus ciferrii complex</taxon>
    </lineage>
</organism>
<protein>
    <submittedName>
        <fullName evidence="2">Uncharacterized protein</fullName>
    </submittedName>
</protein>